<evidence type="ECO:0000313" key="7">
    <source>
        <dbReference type="EMBL" id="RJF86824.1"/>
    </source>
</evidence>
<accession>A0A418WA50</accession>
<dbReference type="InterPro" id="IPR054728">
    <property type="entry name" value="RsmB-like_ferredoxin"/>
</dbReference>
<dbReference type="PROSITE" id="PS51686">
    <property type="entry name" value="SAM_MT_RSMB_NOP"/>
    <property type="match status" value="1"/>
</dbReference>
<dbReference type="InterPro" id="IPR023267">
    <property type="entry name" value="RCMT"/>
</dbReference>
<comment type="similarity">
    <text evidence="5">Belongs to the class I-like SAM-binding methyltransferase superfamily. RsmB/NOP family.</text>
</comment>
<dbReference type="OrthoDB" id="9810297at2"/>
<feature type="active site" description="Nucleophile" evidence="5">
    <location>
        <position position="361"/>
    </location>
</feature>
<sequence>MQRGARIAAAIELLAEIEASQDAADRHVDRYFRARRYAGKGDRAAVANLVWTAIRRRGSIGWLTGAGTASPRVAILAAARLTGLAEAAELESLCDGQGHSPAPLDDAERAALARLEVQAADPPGWVRHDHAAVLAPLLARRYGERYDAVMAAMAGRAPLDLRVNTLKVSREKALAELEGQGLMVSPSLLSPVGIRVEGRERLGQLAIFAEGRVEIQDEGSQLVALLCAARPGEAIADFCAGAGGKALGLAAAMQKKGRLLALDVEARRLTRMAPRLARAGVDKFVEQGEISLELLTAEAGQFDCVLVDAPCSLSGTWRRNPANRWNTDLDRVADLASLQGRILDQAARLVRPGGRLVYATCSVFMEEDEDVVAGFLDRHPGFAVVDQAAAFEAATGQTVKAGALGIALDPAQPGTDGFFVSILARNP</sequence>
<dbReference type="Gene3D" id="3.40.50.150">
    <property type="entry name" value="Vaccinia Virus protein VP39"/>
    <property type="match status" value="1"/>
</dbReference>
<dbReference type="InterPro" id="IPR029063">
    <property type="entry name" value="SAM-dependent_MTases_sf"/>
</dbReference>
<keyword evidence="1 5" id="KW-0489">Methyltransferase</keyword>
<gene>
    <name evidence="7" type="ORF">D3874_07150</name>
</gene>
<dbReference type="PANTHER" id="PTHR22807:SF53">
    <property type="entry name" value="RIBOSOMAL RNA SMALL SUBUNIT METHYLTRANSFERASE B-RELATED"/>
    <property type="match status" value="1"/>
</dbReference>
<dbReference type="AlphaFoldDB" id="A0A418WA50"/>
<keyword evidence="8" id="KW-1185">Reference proteome</keyword>
<evidence type="ECO:0000259" key="6">
    <source>
        <dbReference type="PROSITE" id="PS51686"/>
    </source>
</evidence>
<dbReference type="EMBL" id="QYUK01000011">
    <property type="protein sequence ID" value="RJF86824.1"/>
    <property type="molecule type" value="Genomic_DNA"/>
</dbReference>
<feature type="binding site" evidence="5">
    <location>
        <position position="308"/>
    </location>
    <ligand>
        <name>S-adenosyl-L-methionine</name>
        <dbReference type="ChEBI" id="CHEBI:59789"/>
    </ligand>
</feature>
<keyword evidence="2 5" id="KW-0808">Transferase</keyword>
<name>A0A418WA50_9PROT</name>
<protein>
    <submittedName>
        <fullName evidence="7">RsmB/NOP family class I SAM-dependent RNA methyltransferase</fullName>
    </submittedName>
</protein>
<evidence type="ECO:0000313" key="8">
    <source>
        <dbReference type="Proteomes" id="UP000284605"/>
    </source>
</evidence>
<dbReference type="Pfam" id="PF22458">
    <property type="entry name" value="RsmF-B_ferredox"/>
    <property type="match status" value="1"/>
</dbReference>
<dbReference type="InterPro" id="IPR049560">
    <property type="entry name" value="MeTrfase_RsmB-F_NOP2_cat"/>
</dbReference>
<dbReference type="GO" id="GO:0003723">
    <property type="term" value="F:RNA binding"/>
    <property type="evidence" value="ECO:0007669"/>
    <property type="project" value="UniProtKB-UniRule"/>
</dbReference>
<evidence type="ECO:0000256" key="1">
    <source>
        <dbReference type="ARBA" id="ARBA00022603"/>
    </source>
</evidence>
<evidence type="ECO:0000256" key="4">
    <source>
        <dbReference type="ARBA" id="ARBA00022884"/>
    </source>
</evidence>
<dbReference type="GO" id="GO:0008173">
    <property type="term" value="F:RNA methyltransferase activity"/>
    <property type="evidence" value="ECO:0007669"/>
    <property type="project" value="InterPro"/>
</dbReference>
<dbReference type="SUPFAM" id="SSF53335">
    <property type="entry name" value="S-adenosyl-L-methionine-dependent methyltransferases"/>
    <property type="match status" value="1"/>
</dbReference>
<evidence type="ECO:0000256" key="5">
    <source>
        <dbReference type="PROSITE-ProRule" id="PRU01023"/>
    </source>
</evidence>
<dbReference type="InterPro" id="IPR001678">
    <property type="entry name" value="MeTrfase_RsmB-F_NOP2_dom"/>
</dbReference>
<dbReference type="Proteomes" id="UP000284605">
    <property type="component" value="Unassembled WGS sequence"/>
</dbReference>
<dbReference type="RefSeq" id="WP_119777469.1">
    <property type="nucleotide sequence ID" value="NZ_QYUK01000011.1"/>
</dbReference>
<proteinExistence type="inferred from homology"/>
<comment type="caution">
    <text evidence="7">The sequence shown here is derived from an EMBL/GenBank/DDBJ whole genome shotgun (WGS) entry which is preliminary data.</text>
</comment>
<dbReference type="PRINTS" id="PR02008">
    <property type="entry name" value="RCMTFAMILY"/>
</dbReference>
<evidence type="ECO:0000256" key="3">
    <source>
        <dbReference type="ARBA" id="ARBA00022691"/>
    </source>
</evidence>
<dbReference type="Pfam" id="PF01189">
    <property type="entry name" value="Methyltr_RsmB-F"/>
    <property type="match status" value="1"/>
</dbReference>
<feature type="binding site" evidence="5">
    <location>
        <position position="263"/>
    </location>
    <ligand>
        <name>S-adenosyl-L-methionine</name>
        <dbReference type="ChEBI" id="CHEBI:59789"/>
    </ligand>
</feature>
<evidence type="ECO:0000256" key="2">
    <source>
        <dbReference type="ARBA" id="ARBA00022679"/>
    </source>
</evidence>
<dbReference type="GO" id="GO:0001510">
    <property type="term" value="P:RNA methylation"/>
    <property type="evidence" value="ECO:0007669"/>
    <property type="project" value="InterPro"/>
</dbReference>
<dbReference type="CDD" id="cd02440">
    <property type="entry name" value="AdoMet_MTases"/>
    <property type="match status" value="1"/>
</dbReference>
<feature type="domain" description="SAM-dependent MTase RsmB/NOP-type" evidence="6">
    <location>
        <begin position="149"/>
        <end position="426"/>
    </location>
</feature>
<keyword evidence="3 5" id="KW-0949">S-adenosyl-L-methionine</keyword>
<keyword evidence="4 5" id="KW-0694">RNA-binding</keyword>
<organism evidence="7 8">
    <name type="scientific">Oleomonas cavernae</name>
    <dbReference type="NCBI Taxonomy" id="2320859"/>
    <lineage>
        <taxon>Bacteria</taxon>
        <taxon>Pseudomonadati</taxon>
        <taxon>Pseudomonadota</taxon>
        <taxon>Alphaproteobacteria</taxon>
        <taxon>Acetobacterales</taxon>
        <taxon>Acetobacteraceae</taxon>
        <taxon>Oleomonas</taxon>
    </lineage>
</organism>
<dbReference type="PANTHER" id="PTHR22807">
    <property type="entry name" value="NOP2 YEAST -RELATED NOL1/NOP2/FMU SUN DOMAIN-CONTAINING"/>
    <property type="match status" value="1"/>
</dbReference>
<comment type="caution">
    <text evidence="5">Lacks conserved residue(s) required for the propagation of feature annotation.</text>
</comment>
<reference evidence="7 8" key="1">
    <citation type="submission" date="2018-09" db="EMBL/GenBank/DDBJ databases">
        <authorList>
            <person name="Zhu H."/>
        </authorList>
    </citation>
    <scope>NUCLEOTIDE SEQUENCE [LARGE SCALE GENOMIC DNA]</scope>
    <source>
        <strain evidence="7 8">K1W22B-8</strain>
    </source>
</reference>